<protein>
    <submittedName>
        <fullName evidence="1">Uncharacterized protein</fullName>
    </submittedName>
</protein>
<dbReference type="Gene3D" id="3.40.50.300">
    <property type="entry name" value="P-loop containing nucleotide triphosphate hydrolases"/>
    <property type="match status" value="1"/>
</dbReference>
<dbReference type="RefSeq" id="WP_115327009.1">
    <property type="nucleotide sequence ID" value="NZ_JACKST010000124.1"/>
</dbReference>
<proteinExistence type="predicted"/>
<accession>A0A378SIC1</accession>
<reference evidence="1 2" key="1">
    <citation type="submission" date="2018-06" db="EMBL/GenBank/DDBJ databases">
        <authorList>
            <consortium name="Pathogen Informatics"/>
            <person name="Doyle S."/>
        </authorList>
    </citation>
    <scope>NUCLEOTIDE SEQUENCE [LARGE SCALE GENOMIC DNA]</scope>
    <source>
        <strain evidence="1 2">NCTC10742</strain>
    </source>
</reference>
<dbReference type="EMBL" id="UGQM01000001">
    <property type="protein sequence ID" value="STZ42569.1"/>
    <property type="molecule type" value="Genomic_DNA"/>
</dbReference>
<dbReference type="Proteomes" id="UP000254291">
    <property type="component" value="Unassembled WGS sequence"/>
</dbReference>
<evidence type="ECO:0000313" key="2">
    <source>
        <dbReference type="Proteomes" id="UP000254291"/>
    </source>
</evidence>
<sequence>MPGEPGYNPYDNPDLDAKFAAEREAQAVNEKRLKRWAAWRYPVTVLDGRPEQWARKLAADIARRNAMGDPMKTTPTLFFPGDKAVSAGASDTEMKALRELSTDEIDALTLKAAAIREDRRARARTLARKIAADREATVAAPEPLSLTDLLAEPDDGPTYRMDDVWPTAGRVLLAAQFKSGKSTLVGNVIRSLVDGDQFLSEFAVRPVSRVALLDTELDSRTLRRWLRDQGIRNTEAVSVLALRGAVSTFDILDPAIRSEWAQRLAGADVVILDCLRPVIDSLGLSEDKDAGRVLVAFDALLAEIGAGEGMVITHMGHQNERARGDSRLLDWPDALWKIVRDGNETDDDGNRRRYFSALGRDVALPEGLLNFDAATRHLTYSGGNRRDSAALASMPALLAMVSAEPGQLSKRAAESQLCEEHGLTQQDARRTIAKAIKDGLLTVTVGARRSHMLSLGGVDPFAPPLDVSPDLDDSEGR</sequence>
<dbReference type="Pfam" id="PF13481">
    <property type="entry name" value="AAA_25"/>
    <property type="match status" value="1"/>
</dbReference>
<gene>
    <name evidence="1" type="ORF">NCTC10742_01783</name>
</gene>
<dbReference type="InterPro" id="IPR027417">
    <property type="entry name" value="P-loop_NTPase"/>
</dbReference>
<dbReference type="AlphaFoldDB" id="A0A378SIC1"/>
<organism evidence="1 2">
    <name type="scientific">Mycolicibacterium gilvum</name>
    <dbReference type="NCBI Taxonomy" id="1804"/>
    <lineage>
        <taxon>Bacteria</taxon>
        <taxon>Bacillati</taxon>
        <taxon>Actinomycetota</taxon>
        <taxon>Actinomycetes</taxon>
        <taxon>Mycobacteriales</taxon>
        <taxon>Mycobacteriaceae</taxon>
        <taxon>Mycolicibacterium</taxon>
    </lineage>
</organism>
<name>A0A378SIC1_9MYCO</name>
<evidence type="ECO:0000313" key="1">
    <source>
        <dbReference type="EMBL" id="STZ42569.1"/>
    </source>
</evidence>